<dbReference type="Proteomes" id="UP000447873">
    <property type="component" value="Unassembled WGS sequence"/>
</dbReference>
<feature type="compositionally biased region" description="Basic and acidic residues" evidence="1">
    <location>
        <begin position="1"/>
        <end position="32"/>
    </location>
</feature>
<gene>
    <name evidence="2" type="ORF">EG328_004500</name>
</gene>
<reference evidence="2 3" key="1">
    <citation type="submission" date="2018-12" db="EMBL/GenBank/DDBJ databases">
        <title>Venturia inaequalis Genome Resource.</title>
        <authorList>
            <person name="Lichtner F.J."/>
        </authorList>
    </citation>
    <scope>NUCLEOTIDE SEQUENCE [LARGE SCALE GENOMIC DNA]</scope>
    <source>
        <strain evidence="2 3">120213</strain>
    </source>
</reference>
<evidence type="ECO:0000256" key="1">
    <source>
        <dbReference type="SAM" id="MobiDB-lite"/>
    </source>
</evidence>
<proteinExistence type="predicted"/>
<dbReference type="AlphaFoldDB" id="A0A8H3ULU7"/>
<evidence type="ECO:0000313" key="3">
    <source>
        <dbReference type="Proteomes" id="UP000447873"/>
    </source>
</evidence>
<sequence length="279" mass="30571">MPSHPEANRAARRDRPSKDERPKSSASDKDNKMPQARLSEAERRYTPPETPRVRFPGDPDQKEDYERAERQRARERRRERDSRHHLPPSPPSSREPSRERSRSRPSSRRDSSRAPSSRRSSRGASRVSVARTPEPEEKPWFKKKTLWASVATLATVASLVPTTRAANASVRASEASQKSADASVRSARAGERSARAGERSAGAGERSAGAGEQSARAATNTTVASGHMDPLGRYTGPAKNAMIEDGRRIGGRRAIEYGGGSVRSGQSNHSGGSHGRRRH</sequence>
<accession>A0A8H3ULU7</accession>
<feature type="compositionally biased region" description="Basic and acidic residues" evidence="1">
    <location>
        <begin position="39"/>
        <end position="84"/>
    </location>
</feature>
<protein>
    <submittedName>
        <fullName evidence="2">Uncharacterized protein</fullName>
    </submittedName>
</protein>
<evidence type="ECO:0000313" key="2">
    <source>
        <dbReference type="EMBL" id="KAE9973217.1"/>
    </source>
</evidence>
<feature type="compositionally biased region" description="Basic and acidic residues" evidence="1">
    <location>
        <begin position="188"/>
        <end position="198"/>
    </location>
</feature>
<feature type="region of interest" description="Disordered" evidence="1">
    <location>
        <begin position="159"/>
        <end position="279"/>
    </location>
</feature>
<comment type="caution">
    <text evidence="2">The sequence shown here is derived from an EMBL/GenBank/DDBJ whole genome shotgun (WGS) entry which is preliminary data.</text>
</comment>
<feature type="compositionally biased region" description="Low complexity" evidence="1">
    <location>
        <begin position="113"/>
        <end position="131"/>
    </location>
</feature>
<feature type="region of interest" description="Disordered" evidence="1">
    <location>
        <begin position="1"/>
        <end position="145"/>
    </location>
</feature>
<dbReference type="EMBL" id="WNWS01000248">
    <property type="protein sequence ID" value="KAE9973217.1"/>
    <property type="molecule type" value="Genomic_DNA"/>
</dbReference>
<dbReference type="OrthoDB" id="10544531at2759"/>
<feature type="compositionally biased region" description="Low complexity" evidence="1">
    <location>
        <begin position="199"/>
        <end position="215"/>
    </location>
</feature>
<name>A0A8H3ULU7_VENIN</name>
<feature type="compositionally biased region" description="Basic and acidic residues" evidence="1">
    <location>
        <begin position="95"/>
        <end position="112"/>
    </location>
</feature>
<organism evidence="2 3">
    <name type="scientific">Venturia inaequalis</name>
    <name type="common">Apple scab fungus</name>
    <dbReference type="NCBI Taxonomy" id="5025"/>
    <lineage>
        <taxon>Eukaryota</taxon>
        <taxon>Fungi</taxon>
        <taxon>Dikarya</taxon>
        <taxon>Ascomycota</taxon>
        <taxon>Pezizomycotina</taxon>
        <taxon>Dothideomycetes</taxon>
        <taxon>Pleosporomycetidae</taxon>
        <taxon>Venturiales</taxon>
        <taxon>Venturiaceae</taxon>
        <taxon>Venturia</taxon>
    </lineage>
</organism>